<evidence type="ECO:0000256" key="2">
    <source>
        <dbReference type="ARBA" id="ARBA00004797"/>
    </source>
</evidence>
<dbReference type="Gene3D" id="3.40.50.360">
    <property type="match status" value="1"/>
</dbReference>
<evidence type="ECO:0000313" key="22">
    <source>
        <dbReference type="EMBL" id="KAF7489149.1"/>
    </source>
</evidence>
<comment type="catalytic activity">
    <reaction evidence="15">
        <text>N(1)-methylguanosine(37) in tRNA(Phe) + pyruvate + S-adenosyl-L-methionine = 4-demethylwyosine(37) in tRNA(Phe) + 5'-deoxyadenosine + L-methionine + CO2 + H2O</text>
        <dbReference type="Rhea" id="RHEA:36347"/>
        <dbReference type="Rhea" id="RHEA-COMP:10164"/>
        <dbReference type="Rhea" id="RHEA-COMP:10165"/>
        <dbReference type="ChEBI" id="CHEBI:15361"/>
        <dbReference type="ChEBI" id="CHEBI:15377"/>
        <dbReference type="ChEBI" id="CHEBI:16526"/>
        <dbReference type="ChEBI" id="CHEBI:17319"/>
        <dbReference type="ChEBI" id="CHEBI:57844"/>
        <dbReference type="ChEBI" id="CHEBI:59789"/>
        <dbReference type="ChEBI" id="CHEBI:64315"/>
        <dbReference type="ChEBI" id="CHEBI:73542"/>
        <dbReference type="EC" id="4.1.3.44"/>
    </reaction>
</comment>
<evidence type="ECO:0000256" key="5">
    <source>
        <dbReference type="ARBA" id="ARBA00017596"/>
    </source>
</evidence>
<dbReference type="UniPathway" id="UPA00375"/>
<reference evidence="22" key="2">
    <citation type="submission" date="2020-01" db="EMBL/GenBank/DDBJ databases">
        <authorList>
            <person name="Korhonen P.K.K."/>
            <person name="Guangxu M.G."/>
            <person name="Wang T.W."/>
            <person name="Stroehlein A.J.S."/>
            <person name="Young N.D."/>
            <person name="Ang C.-S.A."/>
            <person name="Fernando D.W.F."/>
            <person name="Lu H.L."/>
            <person name="Taylor S.T."/>
            <person name="Ehtesham M.E.M."/>
            <person name="Najaraj S.H.N."/>
            <person name="Harsha G.H.G."/>
            <person name="Madugundu A.M."/>
            <person name="Renuse S.R."/>
            <person name="Holt D.H."/>
            <person name="Pandey A.P."/>
            <person name="Papenfuss A.P."/>
            <person name="Gasser R.B.G."/>
            <person name="Fischer K.F."/>
        </authorList>
    </citation>
    <scope>NUCLEOTIDE SEQUENCE</scope>
    <source>
        <strain evidence="22">SSS_KF_BRIS2020</strain>
    </source>
</reference>
<dbReference type="GO" id="GO:0051539">
    <property type="term" value="F:4 iron, 4 sulfur cluster binding"/>
    <property type="evidence" value="ECO:0007669"/>
    <property type="project" value="UniProtKB-KW"/>
</dbReference>
<feature type="domain" description="Flavodoxin-like" evidence="20">
    <location>
        <begin position="111"/>
        <end position="274"/>
    </location>
</feature>
<dbReference type="SUPFAM" id="SSF102114">
    <property type="entry name" value="Radical SAM enzymes"/>
    <property type="match status" value="1"/>
</dbReference>
<dbReference type="Proteomes" id="UP000070412">
    <property type="component" value="Unassembled WGS sequence"/>
</dbReference>
<name>A0A834VBF9_SARSC</name>
<dbReference type="PROSITE" id="PS50902">
    <property type="entry name" value="FLAVODOXIN_LIKE"/>
    <property type="match status" value="1"/>
</dbReference>
<dbReference type="OrthoDB" id="271553at2759"/>
<keyword evidence="8" id="KW-0819">tRNA processing</keyword>
<dbReference type="InterPro" id="IPR007197">
    <property type="entry name" value="rSAM"/>
</dbReference>
<comment type="function">
    <text evidence="14">Probable component of the wybutosine biosynthesis pathway. Wybutosine is a hyper modified guanosine with a tricyclic base found at the 3'-position adjacent to the anticodon of eukaryotic phenylalanine tRNA. Catalyzes the condensation of N-methylguanine with 2 carbon atoms from pyruvate to form the tricyclic 4-demethylwyosine, an intermediate in wybutosine biosynthesis.</text>
</comment>
<dbReference type="InterPro" id="IPR034556">
    <property type="entry name" value="tRNA_wybutosine-synthase"/>
</dbReference>
<proteinExistence type="inferred from homology"/>
<dbReference type="PANTHER" id="PTHR13930:SF0">
    <property type="entry name" value="S-ADENOSYL-L-METHIONINE-DEPENDENT TRNA 4-DEMETHYLWYOSINE SYNTHASE TYW1-RELATED"/>
    <property type="match status" value="1"/>
</dbReference>
<keyword evidence="11" id="KW-0408">Iron</keyword>
<evidence type="ECO:0000256" key="19">
    <source>
        <dbReference type="SAM" id="MobiDB-lite"/>
    </source>
</evidence>
<dbReference type="GO" id="GO:0046872">
    <property type="term" value="F:metal ion binding"/>
    <property type="evidence" value="ECO:0007669"/>
    <property type="project" value="UniProtKB-KW"/>
</dbReference>
<dbReference type="SFLD" id="SFLDS00029">
    <property type="entry name" value="Radical_SAM"/>
    <property type="match status" value="1"/>
</dbReference>
<dbReference type="InterPro" id="IPR029039">
    <property type="entry name" value="Flavoprotein-like_sf"/>
</dbReference>
<dbReference type="Gene3D" id="3.20.20.70">
    <property type="entry name" value="Aldolase class I"/>
    <property type="match status" value="1"/>
</dbReference>
<evidence type="ECO:0000256" key="16">
    <source>
        <dbReference type="ARBA" id="ARBA00078095"/>
    </source>
</evidence>
<evidence type="ECO:0000256" key="9">
    <source>
        <dbReference type="ARBA" id="ARBA00022723"/>
    </source>
</evidence>
<feature type="region of interest" description="Disordered" evidence="19">
    <location>
        <begin position="1"/>
        <end position="28"/>
    </location>
</feature>
<keyword evidence="10" id="KW-0547">Nucleotide-binding</keyword>
<keyword evidence="12" id="KW-0411">Iron-sulfur</keyword>
<dbReference type="SFLD" id="SFLDF00284">
    <property type="entry name" value="tRNA_wybutosine-synthesizing"/>
    <property type="match status" value="1"/>
</dbReference>
<evidence type="ECO:0000256" key="12">
    <source>
        <dbReference type="ARBA" id="ARBA00023014"/>
    </source>
</evidence>
<evidence type="ECO:0000313" key="23">
    <source>
        <dbReference type="EnsemblMetazoa" id="KAF7489149.1"/>
    </source>
</evidence>
<evidence type="ECO:0000256" key="8">
    <source>
        <dbReference type="ARBA" id="ARBA00022694"/>
    </source>
</evidence>
<dbReference type="CDD" id="cd01335">
    <property type="entry name" value="Radical_SAM"/>
    <property type="match status" value="1"/>
</dbReference>
<keyword evidence="6" id="KW-0004">4Fe-4S</keyword>
<evidence type="ECO:0000256" key="11">
    <source>
        <dbReference type="ARBA" id="ARBA00023004"/>
    </source>
</evidence>
<protein>
    <recommendedName>
        <fullName evidence="5">S-adenosyl-L-methionine-dependent tRNA 4-demethylwyosine synthase TYW1</fullName>
        <ecNumber evidence="4">4.1.3.44</ecNumber>
    </recommendedName>
    <alternativeName>
        <fullName evidence="18">Radical S-adenosyl methionine and flavodoxin domain-containing protein 1</fullName>
    </alternativeName>
    <alternativeName>
        <fullName evidence="16">tRNA wybutosine-synthesizing protein 1 homolog</fullName>
    </alternativeName>
    <alternativeName>
        <fullName evidence="17">tRNA-yW-synthesizing protein</fullName>
    </alternativeName>
</protein>
<dbReference type="Pfam" id="PF00258">
    <property type="entry name" value="Flavodoxin_1"/>
    <property type="match status" value="1"/>
</dbReference>
<dbReference type="SFLD" id="SFLDG01071">
    <property type="entry name" value="tRNA_wybutosine-synthesizing"/>
    <property type="match status" value="1"/>
</dbReference>
<evidence type="ECO:0000256" key="13">
    <source>
        <dbReference type="ARBA" id="ARBA00023239"/>
    </source>
</evidence>
<keyword evidence="7" id="KW-0949">S-adenosyl-L-methionine</keyword>
<evidence type="ECO:0000256" key="3">
    <source>
        <dbReference type="ARBA" id="ARBA00010115"/>
    </source>
</evidence>
<evidence type="ECO:0000256" key="17">
    <source>
        <dbReference type="ARBA" id="ARBA00081169"/>
    </source>
</evidence>
<dbReference type="InterPro" id="IPR013785">
    <property type="entry name" value="Aldolase_TIM"/>
</dbReference>
<comment type="cofactor">
    <cofactor evidence="1">
        <name>[4Fe-4S] cluster</name>
        <dbReference type="ChEBI" id="CHEBI:49883"/>
    </cofactor>
</comment>
<evidence type="ECO:0000256" key="6">
    <source>
        <dbReference type="ARBA" id="ARBA00022485"/>
    </source>
</evidence>
<dbReference type="PANTHER" id="PTHR13930">
    <property type="entry name" value="S-ADENOSYL-L-METHIONINE-DEPENDENT TRNA 4-DEMETHYLWYOSINE SYNTHASE"/>
    <property type="match status" value="1"/>
</dbReference>
<evidence type="ECO:0000256" key="18">
    <source>
        <dbReference type="ARBA" id="ARBA00082357"/>
    </source>
</evidence>
<feature type="compositionally biased region" description="Low complexity" evidence="19">
    <location>
        <begin position="285"/>
        <end position="299"/>
    </location>
</feature>
<dbReference type="AlphaFoldDB" id="A0A834VBF9"/>
<evidence type="ECO:0000256" key="7">
    <source>
        <dbReference type="ARBA" id="ARBA00022691"/>
    </source>
</evidence>
<dbReference type="SUPFAM" id="SSF52218">
    <property type="entry name" value="Flavoproteins"/>
    <property type="match status" value="1"/>
</dbReference>
<dbReference type="GO" id="GO:0031591">
    <property type="term" value="P:wybutosine biosynthetic process"/>
    <property type="evidence" value="ECO:0007669"/>
    <property type="project" value="TreeGrafter"/>
</dbReference>
<dbReference type="InterPro" id="IPR013917">
    <property type="entry name" value="tRNA_wybutosine-synth"/>
</dbReference>
<evidence type="ECO:0000259" key="21">
    <source>
        <dbReference type="PROSITE" id="PS51918"/>
    </source>
</evidence>
<evidence type="ECO:0000256" key="1">
    <source>
        <dbReference type="ARBA" id="ARBA00001966"/>
    </source>
</evidence>
<dbReference type="GO" id="GO:0102521">
    <property type="term" value="F:tRNA-4-demethylwyosine synthase activity"/>
    <property type="evidence" value="ECO:0007669"/>
    <property type="project" value="UniProtKB-EC"/>
</dbReference>
<evidence type="ECO:0000256" key="14">
    <source>
        <dbReference type="ARBA" id="ARBA00025368"/>
    </source>
</evidence>
<evidence type="ECO:0000256" key="4">
    <source>
        <dbReference type="ARBA" id="ARBA00012821"/>
    </source>
</evidence>
<comment type="similarity">
    <text evidence="3">Belongs to the TYW1 family.</text>
</comment>
<keyword evidence="24" id="KW-1185">Reference proteome</keyword>
<reference evidence="23" key="3">
    <citation type="submission" date="2022-06" db="UniProtKB">
        <authorList>
            <consortium name="EnsemblMetazoa"/>
        </authorList>
    </citation>
    <scope>IDENTIFICATION</scope>
</reference>
<feature type="domain" description="Radical SAM core" evidence="21">
    <location>
        <begin position="392"/>
        <end position="635"/>
    </location>
</feature>
<dbReference type="GO" id="GO:0010181">
    <property type="term" value="F:FMN binding"/>
    <property type="evidence" value="ECO:0007669"/>
    <property type="project" value="InterPro"/>
</dbReference>
<dbReference type="InterPro" id="IPR058240">
    <property type="entry name" value="rSAM_sf"/>
</dbReference>
<evidence type="ECO:0000313" key="24">
    <source>
        <dbReference type="Proteomes" id="UP000070412"/>
    </source>
</evidence>
<dbReference type="EMBL" id="WVUK01000065">
    <property type="protein sequence ID" value="KAF7489149.1"/>
    <property type="molecule type" value="Genomic_DNA"/>
</dbReference>
<comment type="pathway">
    <text evidence="2">tRNA modification; wybutosine-tRNA(Phe) biosynthesis.</text>
</comment>
<evidence type="ECO:0000259" key="20">
    <source>
        <dbReference type="PROSITE" id="PS50902"/>
    </source>
</evidence>
<dbReference type="InterPro" id="IPR008254">
    <property type="entry name" value="Flavodoxin/NO_synth"/>
</dbReference>
<organism evidence="22">
    <name type="scientific">Sarcoptes scabiei</name>
    <name type="common">Itch mite</name>
    <name type="synonym">Acarus scabiei</name>
    <dbReference type="NCBI Taxonomy" id="52283"/>
    <lineage>
        <taxon>Eukaryota</taxon>
        <taxon>Metazoa</taxon>
        <taxon>Ecdysozoa</taxon>
        <taxon>Arthropoda</taxon>
        <taxon>Chelicerata</taxon>
        <taxon>Arachnida</taxon>
        <taxon>Acari</taxon>
        <taxon>Acariformes</taxon>
        <taxon>Sarcoptiformes</taxon>
        <taxon>Astigmata</taxon>
        <taxon>Psoroptidia</taxon>
        <taxon>Sarcoptoidea</taxon>
        <taxon>Sarcoptidae</taxon>
        <taxon>Sarcoptinae</taxon>
        <taxon>Sarcoptes</taxon>
    </lineage>
</organism>
<dbReference type="Pfam" id="PF04055">
    <property type="entry name" value="Radical_SAM"/>
    <property type="match status" value="1"/>
</dbReference>
<feature type="region of interest" description="Disordered" evidence="19">
    <location>
        <begin position="281"/>
        <end position="308"/>
    </location>
</feature>
<accession>A0A834VBF9</accession>
<evidence type="ECO:0000256" key="10">
    <source>
        <dbReference type="ARBA" id="ARBA00022741"/>
    </source>
</evidence>
<dbReference type="EC" id="4.1.3.44" evidence="4"/>
<keyword evidence="9" id="KW-0479">Metal-binding</keyword>
<dbReference type="FunFam" id="3.20.20.70:FF:000196">
    <property type="entry name" value="S-adenosyl-L-methionine-dependent tRNA 4-demethylwyosine synthase"/>
    <property type="match status" value="1"/>
</dbReference>
<reference evidence="24" key="1">
    <citation type="journal article" date="2020" name="PLoS Negl. Trop. Dis.">
        <title>High-quality nuclear genome for Sarcoptes scabiei-A critical resource for a neglected parasite.</title>
        <authorList>
            <person name="Korhonen P.K."/>
            <person name="Gasser R.B."/>
            <person name="Ma G."/>
            <person name="Wang T."/>
            <person name="Stroehlein A.J."/>
            <person name="Young N.D."/>
            <person name="Ang C.S."/>
            <person name="Fernando D.D."/>
            <person name="Lu H.C."/>
            <person name="Taylor S."/>
            <person name="Reynolds S.L."/>
            <person name="Mofiz E."/>
            <person name="Najaraj S.H."/>
            <person name="Gowda H."/>
            <person name="Madugundu A."/>
            <person name="Renuse S."/>
            <person name="Holt D."/>
            <person name="Pandey A."/>
            <person name="Papenfuss A.T."/>
            <person name="Fischer K."/>
        </authorList>
    </citation>
    <scope>NUCLEOTIDE SEQUENCE [LARGE SCALE GENOMIC DNA]</scope>
</reference>
<evidence type="ECO:0000256" key="15">
    <source>
        <dbReference type="ARBA" id="ARBA00049466"/>
    </source>
</evidence>
<feature type="compositionally biased region" description="Polar residues" evidence="19">
    <location>
        <begin position="8"/>
        <end position="19"/>
    </location>
</feature>
<dbReference type="PROSITE" id="PS51918">
    <property type="entry name" value="RADICAL_SAM"/>
    <property type="match status" value="1"/>
</dbReference>
<sequence length="747" mass="86765">MHKDSRVFFSSDQKQTSNSDRNDSEKRRKKFKNSIFNLSTNIEINPILKMFNNLLGFCRKIFRQNKTIPLLVLASAICWKLIQRFKLREFFLDKLRSQYRLKDKFRRNSKLKIIYASNSGVTKSLALKLYDAIKEKISTEETMDQFQSIELLHADQYDPEDELINDARLKTLLIILMPTYSQGEPPEEAEWFCKYISESSEDFRFPKNALIKLRFIILGVGDSNYGDDFCKCAFNLERCLKNLQANCLIPMTGIDVSSNESIEDQFSRWFDNLSLIFQQSDRTVPPSRNSRSSISPEYSCSEKTDSSDFEELCSPPDQIVDLEDLVEPIKVRSKDGESKSSTLINDMITPKIRKELSKQGYKLVGTHSGVKLCRWTKSMLRGRGGCYKHTFYGIESHRCMEATPSLACANKCVFCWRHHSNPVGTKWQWNLDDPEMIFNDLQKQHYSMINEFKGVPGVLPERIDSARTIRHCALSLVGEPIMYPKINELIRLLHSRSISTFLVTNAQFPDAIKNLEPVTQLYVSVDASSKISLKKIDRPLFHDFWERFLDSLRYLSLKNQRTVYRLTLVKSWNSDEIDGYAELVMIGRPEFIEIKGVTFCGDSSDSKLTIKNSPRHCEVVGFSQSLTIKINHLIRQNIIKHKGNEGFNSPDIENEFYAIASEHEHSNCVLLAKKKFYISGFWYTWIDYDRFDSLIKEYYESKGKKTFSSKDYCAQTPRWANFGAKEQGFDPEQTKVKKERRHYNQTM</sequence>
<gene>
    <name evidence="22" type="ORF">SSS_5666</name>
</gene>
<keyword evidence="13" id="KW-0456">Lyase</keyword>
<dbReference type="Pfam" id="PF08608">
    <property type="entry name" value="Wyosine_form"/>
    <property type="match status" value="1"/>
</dbReference>
<dbReference type="EnsemblMetazoa" id="SSS_5666s_mrna">
    <property type="protein sequence ID" value="KAF7489149.1"/>
    <property type="gene ID" value="SSS_5666"/>
</dbReference>